<reference evidence="6 7" key="1">
    <citation type="submission" date="2020-04" db="EMBL/GenBank/DDBJ databases">
        <title>Plant Genome Project.</title>
        <authorList>
            <person name="Zhang R.-G."/>
        </authorList>
    </citation>
    <scope>NUCLEOTIDE SEQUENCE [LARGE SCALE GENOMIC DNA]</scope>
    <source>
        <strain evidence="6">YNK0</strain>
        <tissue evidence="6">Leaf</tissue>
    </source>
</reference>
<dbReference type="SUPFAM" id="SSF53335">
    <property type="entry name" value="S-adenosyl-L-methionine-dependent methyltransferases"/>
    <property type="match status" value="1"/>
</dbReference>
<name>A0A835DJ70_TETSI</name>
<dbReference type="InterPro" id="IPR001077">
    <property type="entry name" value="COMT_C"/>
</dbReference>
<dbReference type="Proteomes" id="UP000655225">
    <property type="component" value="Unassembled WGS sequence"/>
</dbReference>
<proteinExistence type="predicted"/>
<evidence type="ECO:0000256" key="1">
    <source>
        <dbReference type="ARBA" id="ARBA00022603"/>
    </source>
</evidence>
<evidence type="ECO:0000256" key="2">
    <source>
        <dbReference type="ARBA" id="ARBA00022679"/>
    </source>
</evidence>
<feature type="region of interest" description="Disordered" evidence="4">
    <location>
        <begin position="166"/>
        <end position="212"/>
    </location>
</feature>
<dbReference type="PANTHER" id="PTHR11746">
    <property type="entry name" value="O-METHYLTRANSFERASE"/>
    <property type="match status" value="1"/>
</dbReference>
<protein>
    <recommendedName>
        <fullName evidence="5">O-methyltransferase C-terminal domain-containing protein</fullName>
    </recommendedName>
</protein>
<keyword evidence="2" id="KW-0808">Transferase</keyword>
<sequence>MGHHTHSKLFSEAMACDARVVVPAIVDECCDVFGGVGTLVDVGGADGTTLRWVLHDWGDEECIDILRKSREANPEDKGKVLTVEAVIEEEQEHKLKDVRPIFRLLISSCSVDLSRSWLHKLDCALRIPRINPSGMVVLSLSSSSQRGIKLWIIPLTVECAQRRFEPSAEPSAPPVEFVSGPEELLGGTSPQDREASPSCVEDGEGSPYGPEDALIFKNETVESCSEDKLGNRALGTYLWRT</sequence>
<evidence type="ECO:0000313" key="7">
    <source>
        <dbReference type="Proteomes" id="UP000655225"/>
    </source>
</evidence>
<feature type="domain" description="O-methyltransferase C-terminal" evidence="5">
    <location>
        <begin position="45"/>
        <end position="96"/>
    </location>
</feature>
<comment type="caution">
    <text evidence="6">The sequence shown here is derived from an EMBL/GenBank/DDBJ whole genome shotgun (WGS) entry which is preliminary data.</text>
</comment>
<dbReference type="OrthoDB" id="1606438at2759"/>
<dbReference type="GO" id="GO:0032259">
    <property type="term" value="P:methylation"/>
    <property type="evidence" value="ECO:0007669"/>
    <property type="project" value="UniProtKB-KW"/>
</dbReference>
<keyword evidence="7" id="KW-1185">Reference proteome</keyword>
<keyword evidence="1" id="KW-0489">Methyltransferase</keyword>
<dbReference type="Gene3D" id="3.40.50.150">
    <property type="entry name" value="Vaccinia Virus protein VP39"/>
    <property type="match status" value="2"/>
</dbReference>
<evidence type="ECO:0000256" key="4">
    <source>
        <dbReference type="SAM" id="MobiDB-lite"/>
    </source>
</evidence>
<organism evidence="6 7">
    <name type="scientific">Tetracentron sinense</name>
    <name type="common">Spur-leaf</name>
    <dbReference type="NCBI Taxonomy" id="13715"/>
    <lineage>
        <taxon>Eukaryota</taxon>
        <taxon>Viridiplantae</taxon>
        <taxon>Streptophyta</taxon>
        <taxon>Embryophyta</taxon>
        <taxon>Tracheophyta</taxon>
        <taxon>Spermatophyta</taxon>
        <taxon>Magnoliopsida</taxon>
        <taxon>Trochodendrales</taxon>
        <taxon>Trochodendraceae</taxon>
        <taxon>Tetracentron</taxon>
    </lineage>
</organism>
<dbReference type="GO" id="GO:0008171">
    <property type="term" value="F:O-methyltransferase activity"/>
    <property type="evidence" value="ECO:0007669"/>
    <property type="project" value="InterPro"/>
</dbReference>
<evidence type="ECO:0000256" key="3">
    <source>
        <dbReference type="ARBA" id="ARBA00022691"/>
    </source>
</evidence>
<evidence type="ECO:0000313" key="6">
    <source>
        <dbReference type="EMBL" id="KAF8405481.1"/>
    </source>
</evidence>
<gene>
    <name evidence="6" type="ORF">HHK36_010388</name>
</gene>
<evidence type="ECO:0000259" key="5">
    <source>
        <dbReference type="Pfam" id="PF00891"/>
    </source>
</evidence>
<dbReference type="InterPro" id="IPR029063">
    <property type="entry name" value="SAM-dependent_MTases_sf"/>
</dbReference>
<dbReference type="InterPro" id="IPR016461">
    <property type="entry name" value="COMT-like"/>
</dbReference>
<dbReference type="EMBL" id="JABCRI010000006">
    <property type="protein sequence ID" value="KAF8405481.1"/>
    <property type="molecule type" value="Genomic_DNA"/>
</dbReference>
<accession>A0A835DJ70</accession>
<dbReference type="AlphaFoldDB" id="A0A835DJ70"/>
<dbReference type="Pfam" id="PF00891">
    <property type="entry name" value="Methyltransf_2"/>
    <property type="match status" value="1"/>
</dbReference>
<keyword evidence="3" id="KW-0949">S-adenosyl-L-methionine</keyword>